<dbReference type="EMBL" id="VBOU01000092">
    <property type="protein sequence ID" value="TMQ52956.1"/>
    <property type="molecule type" value="Genomic_DNA"/>
</dbReference>
<dbReference type="Pfam" id="PF04085">
    <property type="entry name" value="MreC"/>
    <property type="match status" value="1"/>
</dbReference>
<dbReference type="PANTHER" id="PTHR34138">
    <property type="entry name" value="CELL SHAPE-DETERMINING PROTEIN MREC"/>
    <property type="match status" value="1"/>
</dbReference>
<feature type="domain" description="Rod shape-determining protein MreC beta-barrel core" evidence="6">
    <location>
        <begin position="111"/>
        <end position="258"/>
    </location>
</feature>
<feature type="compositionally biased region" description="Low complexity" evidence="5">
    <location>
        <begin position="312"/>
        <end position="322"/>
    </location>
</feature>
<comment type="caution">
    <text evidence="7">The sequence shown here is derived from an EMBL/GenBank/DDBJ whole genome shotgun (WGS) entry which is preliminary data.</text>
</comment>
<dbReference type="Gene3D" id="2.40.10.350">
    <property type="entry name" value="Rod shape-determining protein MreC, domain 2"/>
    <property type="match status" value="1"/>
</dbReference>
<dbReference type="Gene3D" id="2.40.10.340">
    <property type="entry name" value="Rod shape-determining protein MreC, domain 1"/>
    <property type="match status" value="1"/>
</dbReference>
<dbReference type="InterPro" id="IPR042177">
    <property type="entry name" value="Cell/Rod_1"/>
</dbReference>
<dbReference type="GO" id="GO:0005886">
    <property type="term" value="C:plasma membrane"/>
    <property type="evidence" value="ECO:0007669"/>
    <property type="project" value="TreeGrafter"/>
</dbReference>
<dbReference type="InterPro" id="IPR042175">
    <property type="entry name" value="Cell/Rod_MreC_2"/>
</dbReference>
<dbReference type="NCBIfam" id="TIGR00219">
    <property type="entry name" value="mreC"/>
    <property type="match status" value="1"/>
</dbReference>
<evidence type="ECO:0000256" key="4">
    <source>
        <dbReference type="ARBA" id="ARBA00032089"/>
    </source>
</evidence>
<dbReference type="PANTHER" id="PTHR34138:SF1">
    <property type="entry name" value="CELL SHAPE-DETERMINING PROTEIN MREC"/>
    <property type="match status" value="1"/>
</dbReference>
<name>A0A538SNM3_UNCEI</name>
<gene>
    <name evidence="7" type="primary">mreC</name>
    <name evidence="7" type="ORF">E6K74_11025</name>
    <name evidence="8" type="ORF">E6K77_05005</name>
</gene>
<dbReference type="EMBL" id="VBOX01000056">
    <property type="protein sequence ID" value="TMQ63601.1"/>
    <property type="molecule type" value="Genomic_DNA"/>
</dbReference>
<dbReference type="Proteomes" id="UP000319829">
    <property type="component" value="Unassembled WGS sequence"/>
</dbReference>
<dbReference type="InterPro" id="IPR007221">
    <property type="entry name" value="MreC"/>
</dbReference>
<evidence type="ECO:0000259" key="6">
    <source>
        <dbReference type="Pfam" id="PF04085"/>
    </source>
</evidence>
<dbReference type="GO" id="GO:0008360">
    <property type="term" value="P:regulation of cell shape"/>
    <property type="evidence" value="ECO:0007669"/>
    <property type="project" value="UniProtKB-KW"/>
</dbReference>
<evidence type="ECO:0000313" key="9">
    <source>
        <dbReference type="Proteomes" id="UP000317366"/>
    </source>
</evidence>
<dbReference type="AlphaFoldDB" id="A0A538SNM3"/>
<evidence type="ECO:0000256" key="1">
    <source>
        <dbReference type="ARBA" id="ARBA00009369"/>
    </source>
</evidence>
<organism evidence="7 10">
    <name type="scientific">Eiseniibacteriota bacterium</name>
    <dbReference type="NCBI Taxonomy" id="2212470"/>
    <lineage>
        <taxon>Bacteria</taxon>
        <taxon>Candidatus Eiseniibacteriota</taxon>
    </lineage>
</organism>
<reference evidence="9 10" key="1">
    <citation type="journal article" date="2019" name="Nat. Microbiol.">
        <title>Mediterranean grassland soil C-N compound turnover is dependent on rainfall and depth, and is mediated by genomically divergent microorganisms.</title>
        <authorList>
            <person name="Diamond S."/>
            <person name="Andeer P.F."/>
            <person name="Li Z."/>
            <person name="Crits-Christoph A."/>
            <person name="Burstein D."/>
            <person name="Anantharaman K."/>
            <person name="Lane K.R."/>
            <person name="Thomas B.C."/>
            <person name="Pan C."/>
            <person name="Northen T.R."/>
            <person name="Banfield J.F."/>
        </authorList>
    </citation>
    <scope>NUCLEOTIDE SEQUENCE [LARGE SCALE GENOMIC DNA]</scope>
    <source>
        <strain evidence="7">WS_4</strain>
        <strain evidence="8">WS_7</strain>
    </source>
</reference>
<sequence>MFRLLFARRADWAALTIACVLSVTLMLLDRGQQARAAWFLQHTVLAPVEAVVGWVDAGVGVYWENQKLKKRLAQVQIEADATRSERLENARLRRLLALSQENPSDLTAARVTSRSLDRLGGSLTIDEGSREGILPNGAVITPEGLVGRIERVAPHEARVLTLLHRDCAVAVRVGRSRVDGVLQWEFGENPVLSLLYVSSQEDVKPGDWVFTSGLGGIFPEGVRVGTVTRVGIAENGLMKDVQVKPAVNFRSLEEVLVYLRAGAGRGPRMLPLESTEPDSAAAPASAPAAVAAPAPVTKRPAVVATPPPVPAPSESTESGDGQ</sequence>
<feature type="region of interest" description="Disordered" evidence="5">
    <location>
        <begin position="267"/>
        <end position="322"/>
    </location>
</feature>
<evidence type="ECO:0000313" key="8">
    <source>
        <dbReference type="EMBL" id="TMQ63601.1"/>
    </source>
</evidence>
<feature type="compositionally biased region" description="Low complexity" evidence="5">
    <location>
        <begin position="273"/>
        <end position="304"/>
    </location>
</feature>
<dbReference type="InterPro" id="IPR055342">
    <property type="entry name" value="MreC_beta-barrel_core"/>
</dbReference>
<evidence type="ECO:0000256" key="3">
    <source>
        <dbReference type="ARBA" id="ARBA00022960"/>
    </source>
</evidence>
<evidence type="ECO:0000313" key="10">
    <source>
        <dbReference type="Proteomes" id="UP000319829"/>
    </source>
</evidence>
<evidence type="ECO:0000256" key="5">
    <source>
        <dbReference type="SAM" id="MobiDB-lite"/>
    </source>
</evidence>
<evidence type="ECO:0000256" key="2">
    <source>
        <dbReference type="ARBA" id="ARBA00013855"/>
    </source>
</evidence>
<keyword evidence="3" id="KW-0133">Cell shape</keyword>
<protein>
    <recommendedName>
        <fullName evidence="2">Cell shape-determining protein MreC</fullName>
    </recommendedName>
    <alternativeName>
        <fullName evidence="4">Cell shape protein MreC</fullName>
    </alternativeName>
</protein>
<evidence type="ECO:0000313" key="7">
    <source>
        <dbReference type="EMBL" id="TMQ52956.1"/>
    </source>
</evidence>
<dbReference type="Proteomes" id="UP000317366">
    <property type="component" value="Unassembled WGS sequence"/>
</dbReference>
<accession>A0A538SNM3</accession>
<comment type="similarity">
    <text evidence="1">Belongs to the MreC family.</text>
</comment>
<proteinExistence type="inferred from homology"/>